<feature type="compositionally biased region" description="Basic and acidic residues" evidence="1">
    <location>
        <begin position="218"/>
        <end position="228"/>
    </location>
</feature>
<keyword evidence="2" id="KW-0472">Membrane</keyword>
<protein>
    <submittedName>
        <fullName evidence="3">Uncharacterized protein</fullName>
    </submittedName>
</protein>
<evidence type="ECO:0000256" key="1">
    <source>
        <dbReference type="SAM" id="MobiDB-lite"/>
    </source>
</evidence>
<gene>
    <name evidence="3" type="ORF">ECRASSUSDP1_LOCUS15217</name>
</gene>
<organism evidence="3 4">
    <name type="scientific">Euplotes crassus</name>
    <dbReference type="NCBI Taxonomy" id="5936"/>
    <lineage>
        <taxon>Eukaryota</taxon>
        <taxon>Sar</taxon>
        <taxon>Alveolata</taxon>
        <taxon>Ciliophora</taxon>
        <taxon>Intramacronucleata</taxon>
        <taxon>Spirotrichea</taxon>
        <taxon>Hypotrichia</taxon>
        <taxon>Euplotida</taxon>
        <taxon>Euplotidae</taxon>
        <taxon>Moneuplotes</taxon>
    </lineage>
</organism>
<evidence type="ECO:0000313" key="4">
    <source>
        <dbReference type="Proteomes" id="UP001295684"/>
    </source>
</evidence>
<dbReference type="EMBL" id="CAMPGE010015234">
    <property type="protein sequence ID" value="CAI2373868.1"/>
    <property type="molecule type" value="Genomic_DNA"/>
</dbReference>
<feature type="compositionally biased region" description="Polar residues" evidence="1">
    <location>
        <begin position="250"/>
        <end position="262"/>
    </location>
</feature>
<evidence type="ECO:0000256" key="2">
    <source>
        <dbReference type="SAM" id="Phobius"/>
    </source>
</evidence>
<accession>A0AAD2CYI5</accession>
<evidence type="ECO:0000313" key="3">
    <source>
        <dbReference type="EMBL" id="CAI2373868.1"/>
    </source>
</evidence>
<feature type="compositionally biased region" description="Acidic residues" evidence="1">
    <location>
        <begin position="190"/>
        <end position="211"/>
    </location>
</feature>
<dbReference type="Proteomes" id="UP001295684">
    <property type="component" value="Unassembled WGS sequence"/>
</dbReference>
<keyword evidence="4" id="KW-1185">Reference proteome</keyword>
<reference evidence="3" key="1">
    <citation type="submission" date="2023-07" db="EMBL/GenBank/DDBJ databases">
        <authorList>
            <consortium name="AG Swart"/>
            <person name="Singh M."/>
            <person name="Singh A."/>
            <person name="Seah K."/>
            <person name="Emmerich C."/>
        </authorList>
    </citation>
    <scope>NUCLEOTIDE SEQUENCE</scope>
    <source>
        <strain evidence="3">DP1</strain>
    </source>
</reference>
<comment type="caution">
    <text evidence="3">The sequence shown here is derived from an EMBL/GenBank/DDBJ whole genome shotgun (WGS) entry which is preliminary data.</text>
</comment>
<keyword evidence="2" id="KW-1133">Transmembrane helix</keyword>
<feature type="region of interest" description="Disordered" evidence="1">
    <location>
        <begin position="187"/>
        <end position="262"/>
    </location>
</feature>
<name>A0AAD2CYI5_EUPCR</name>
<sequence length="294" mass="33697">MFLYGLIISALFNIILLVIIFSLCRSRSKYKKIIKEKIKRRYVVKPLKNNYMVEEDVLNNTPEDITKVKEGINMVNLFQKEVDNEIANNFLKKLDRCHMCIKKDLKLLSLRWNTIETLFNVDNISEYVEEHKHQGDLITPLRRTLSSGNPETKSTLEQIPHKIKEIRENLSTNTDLLQEIIGDMKSEIGSEAEGESEEDEDIENSSEEEGDGSNANITHEESEPKEFPASDLILETVEEEENQHKKNGSPDPQNFLNISTNFHNGNLRNAQSINRKLSAVENVKLVNRSASKAL</sequence>
<proteinExistence type="predicted"/>
<feature type="transmembrane region" description="Helical" evidence="2">
    <location>
        <begin position="6"/>
        <end position="24"/>
    </location>
</feature>
<dbReference type="AlphaFoldDB" id="A0AAD2CYI5"/>
<keyword evidence="2" id="KW-0812">Transmembrane</keyword>